<feature type="transmembrane region" description="Helical" evidence="2">
    <location>
        <begin position="137"/>
        <end position="155"/>
    </location>
</feature>
<feature type="signal peptide" evidence="3">
    <location>
        <begin position="1"/>
        <end position="24"/>
    </location>
</feature>
<evidence type="ECO:0000256" key="3">
    <source>
        <dbReference type="SAM" id="SignalP"/>
    </source>
</evidence>
<keyword evidence="2" id="KW-0472">Membrane</keyword>
<accession>A0A1S9UNJ6</accession>
<keyword evidence="3" id="KW-0732">Signal</keyword>
<dbReference type="Proteomes" id="UP000191124">
    <property type="component" value="Unassembled WGS sequence"/>
</dbReference>
<keyword evidence="2" id="KW-0812">Transmembrane</keyword>
<sequence>MKKKLLPICAMALLTVGYSSVASASTGTLTKEEAAQVQSDVAKKEAAIQEQQKNDVEKKQAAQVQEKSDMAKKEEAIKAEKKSEEEKKRIAQEQLKSDMAKKEVAIKDGQKNDAVKKEVAKPVVQGEKLPNTASNNVAMMALSACLVGIGTLFGLNRRNKVKA</sequence>
<organism evidence="4 5">
    <name type="scientific">Bacillus cereus</name>
    <dbReference type="NCBI Taxonomy" id="1396"/>
    <lineage>
        <taxon>Bacteria</taxon>
        <taxon>Bacillati</taxon>
        <taxon>Bacillota</taxon>
        <taxon>Bacilli</taxon>
        <taxon>Bacillales</taxon>
        <taxon>Bacillaceae</taxon>
        <taxon>Bacillus</taxon>
        <taxon>Bacillus cereus group</taxon>
    </lineage>
</organism>
<keyword evidence="2" id="KW-1133">Transmembrane helix</keyword>
<evidence type="ECO:0000313" key="4">
    <source>
        <dbReference type="EMBL" id="OOR23807.1"/>
    </source>
</evidence>
<comment type="caution">
    <text evidence="4">The sequence shown here is derived from an EMBL/GenBank/DDBJ whole genome shotgun (WGS) entry which is preliminary data.</text>
</comment>
<dbReference type="NCBIfam" id="TIGR01167">
    <property type="entry name" value="LPXTG_anchor"/>
    <property type="match status" value="1"/>
</dbReference>
<name>A0A1S9UNJ6_BACCE</name>
<feature type="chain" id="PRO_5012549286" evidence="3">
    <location>
        <begin position="25"/>
        <end position="163"/>
    </location>
</feature>
<dbReference type="AlphaFoldDB" id="A0A1S9UNJ6"/>
<proteinExistence type="predicted"/>
<evidence type="ECO:0000313" key="5">
    <source>
        <dbReference type="Proteomes" id="UP000191124"/>
    </source>
</evidence>
<dbReference type="RefSeq" id="WP_078180941.1">
    <property type="nucleotide sequence ID" value="NZ_MUAL01000027.1"/>
</dbReference>
<dbReference type="EMBL" id="MUAL01000027">
    <property type="protein sequence ID" value="OOR23807.1"/>
    <property type="molecule type" value="Genomic_DNA"/>
</dbReference>
<evidence type="ECO:0000256" key="1">
    <source>
        <dbReference type="SAM" id="MobiDB-lite"/>
    </source>
</evidence>
<reference evidence="4 5" key="1">
    <citation type="submission" date="2017-01" db="EMBL/GenBank/DDBJ databases">
        <title>Bacillus cereus isolates.</title>
        <authorList>
            <person name="Beno S.M."/>
        </authorList>
    </citation>
    <scope>NUCLEOTIDE SEQUENCE [LARGE SCALE GENOMIC DNA]</scope>
    <source>
        <strain evidence="4 5">FSL M7-1219</strain>
    </source>
</reference>
<protein>
    <submittedName>
        <fullName evidence="4">Cell surface protein</fullName>
    </submittedName>
</protein>
<gene>
    <name evidence="4" type="ORF">BW892_15620</name>
</gene>
<evidence type="ECO:0000256" key="2">
    <source>
        <dbReference type="SAM" id="Phobius"/>
    </source>
</evidence>
<feature type="region of interest" description="Disordered" evidence="1">
    <location>
        <begin position="46"/>
        <end position="119"/>
    </location>
</feature>